<dbReference type="Gene3D" id="2.160.20.160">
    <property type="match status" value="1"/>
</dbReference>
<dbReference type="RefSeq" id="WP_096051056.1">
    <property type="nucleotide sequence ID" value="NZ_CP023315.3"/>
</dbReference>
<evidence type="ECO:0000313" key="2">
    <source>
        <dbReference type="Proteomes" id="UP000217311"/>
    </source>
</evidence>
<gene>
    <name evidence="1" type="ORF">CA606_04090</name>
</gene>
<proteinExistence type="predicted"/>
<reference evidence="2" key="1">
    <citation type="submission" date="2017-09" db="EMBL/GenBank/DDBJ databases">
        <title>Genome evolution observed in wild isolates of Caulobacter crescentus.</title>
        <authorList>
            <person name="Ely B."/>
            <person name="Wilson K."/>
            <person name="Scott D."/>
        </authorList>
    </citation>
    <scope>NUCLEOTIDE SEQUENCE [LARGE SCALE GENOMIC DNA]</scope>
    <source>
        <strain evidence="2">CB13b1a</strain>
    </source>
</reference>
<protein>
    <submittedName>
        <fullName evidence="1">Uncharacterized protein</fullName>
    </submittedName>
</protein>
<evidence type="ECO:0000313" key="1">
    <source>
        <dbReference type="EMBL" id="ATC31601.1"/>
    </source>
</evidence>
<dbReference type="Pfam" id="PF19198">
    <property type="entry name" value="RsaA_NTD"/>
    <property type="match status" value="1"/>
</dbReference>
<organism evidence="1 2">
    <name type="scientific">Caulobacter vibrioides</name>
    <name type="common">Caulobacter crescentus</name>
    <dbReference type="NCBI Taxonomy" id="155892"/>
    <lineage>
        <taxon>Bacteria</taxon>
        <taxon>Pseudomonadati</taxon>
        <taxon>Pseudomonadota</taxon>
        <taxon>Alphaproteobacteria</taxon>
        <taxon>Caulobacterales</taxon>
        <taxon>Caulobacteraceae</taxon>
        <taxon>Caulobacter</taxon>
    </lineage>
</organism>
<dbReference type="SUPFAM" id="SSF51120">
    <property type="entry name" value="beta-Roll"/>
    <property type="match status" value="1"/>
</dbReference>
<dbReference type="InterPro" id="IPR011049">
    <property type="entry name" value="Serralysin-like_metalloprot_C"/>
</dbReference>
<accession>A0A290MVG7</accession>
<dbReference type="Proteomes" id="UP000217311">
    <property type="component" value="Chromosome"/>
</dbReference>
<dbReference type="EMBL" id="CP023315">
    <property type="protein sequence ID" value="ATC31601.1"/>
    <property type="molecule type" value="Genomic_DNA"/>
</dbReference>
<name>A0A290MVG7_CAUVI</name>
<sequence>MATLDNLVAIYRNVHRLSAGADLPTDARVQINLMAQGIDAARNGMVGDLWTYASAVSWIQDSAKATTQVAVMSYGFLADLTLSNLGADYLVSPNGGNPNNLNSAYYANFNLENRFINFAVNLVKHGEAKQNFIDAYGAFATASDTFHKAYAKLFGVEKSIKDVTTILAEQIPNGRGGAYTRGEYFAEIGGDGANGLGTRAAIVGWLMAEAVKGDQGPYVEAMRAYLADLGLDGKAAAMPVFYSAYGKGGDFASGGPSDPGLPGESARFAHDWNVDAINQEPAEDTHVLATDGNDVIRPMAGDQGGLDANRHIRTAAGNDQVVVDRGAMRGLIDTGTGNDTIILDKLDGRVVTGAGFDSINIAGFAPLRMAAGKVTSIATIEDFEKGFDLLGFTDAVGPGEKKQLFFITTATFDDALTAYAGLTAANSNTVFEWGADTYIFHQNATPGLDAGDGLIKLTGVVGLAVGKANAPGDILFAA</sequence>
<dbReference type="AlphaFoldDB" id="A0A290MVG7"/>